<dbReference type="EMBL" id="JAKMXF010000022">
    <property type="protein sequence ID" value="KAI6661061.1"/>
    <property type="molecule type" value="Genomic_DNA"/>
</dbReference>
<keyword evidence="2 8" id="KW-0507">mRNA processing</keyword>
<proteinExistence type="predicted"/>
<accession>A0AAV7KN41</accession>
<gene>
    <name evidence="11" type="ORF">LOD99_13783</name>
</gene>
<dbReference type="InterPro" id="IPR003954">
    <property type="entry name" value="RRM_euk-type"/>
</dbReference>
<keyword evidence="5 8" id="KW-0539">Nucleus</keyword>
<dbReference type="GO" id="GO:0071011">
    <property type="term" value="C:precatalytic spliceosome"/>
    <property type="evidence" value="ECO:0007669"/>
    <property type="project" value="TreeGrafter"/>
</dbReference>
<dbReference type="InterPro" id="IPR000467">
    <property type="entry name" value="G_patch_dom"/>
</dbReference>
<feature type="region of interest" description="Disordered" evidence="9">
    <location>
        <begin position="130"/>
        <end position="196"/>
    </location>
</feature>
<dbReference type="CDD" id="cd12647">
    <property type="entry name" value="RRM_UHM_SPF45"/>
    <property type="match status" value="1"/>
</dbReference>
<evidence type="ECO:0000256" key="8">
    <source>
        <dbReference type="PIRNR" id="PIRNR031066"/>
    </source>
</evidence>
<dbReference type="InterPro" id="IPR034653">
    <property type="entry name" value="SPF45_RRM"/>
</dbReference>
<evidence type="ECO:0000256" key="4">
    <source>
        <dbReference type="ARBA" id="ARBA00023187"/>
    </source>
</evidence>
<evidence type="ECO:0000256" key="1">
    <source>
        <dbReference type="ARBA" id="ARBA00004123"/>
    </source>
</evidence>
<dbReference type="FunFam" id="3.30.70.330:FF:000079">
    <property type="entry name" value="Putative splicing factor 45"/>
    <property type="match status" value="1"/>
</dbReference>
<feature type="domain" description="G-patch" evidence="10">
    <location>
        <begin position="211"/>
        <end position="251"/>
    </location>
</feature>
<dbReference type="GO" id="GO:0005654">
    <property type="term" value="C:nucleoplasm"/>
    <property type="evidence" value="ECO:0007669"/>
    <property type="project" value="UniProtKB-UniRule"/>
</dbReference>
<keyword evidence="4 8" id="KW-0508">mRNA splicing</keyword>
<comment type="subunit">
    <text evidence="8">Associates with the spliceosome.</text>
</comment>
<comment type="function">
    <text evidence="8">Splice factor that binds to the single-stranded 3'AG at the exon/intron border and promotes its utilization in the second catalytic step. Involved in the regulation of alternative splicing and the utilization of cryptic splice sites.</text>
</comment>
<dbReference type="PANTHER" id="PTHR13288:SF8">
    <property type="entry name" value="SPLICING FACTOR 45"/>
    <property type="match status" value="1"/>
</dbReference>
<evidence type="ECO:0000256" key="6">
    <source>
        <dbReference type="ARBA" id="ARBA00065586"/>
    </source>
</evidence>
<name>A0AAV7KN41_9METZ</name>
<evidence type="ECO:0000259" key="10">
    <source>
        <dbReference type="PROSITE" id="PS50174"/>
    </source>
</evidence>
<dbReference type="Gene3D" id="3.30.70.330">
    <property type="match status" value="1"/>
</dbReference>
<keyword evidence="3 8" id="KW-0694">RNA-binding</keyword>
<keyword evidence="8" id="KW-0747">Spliceosome</keyword>
<evidence type="ECO:0000256" key="9">
    <source>
        <dbReference type="SAM" id="MobiDB-lite"/>
    </source>
</evidence>
<dbReference type="SUPFAM" id="SSF54928">
    <property type="entry name" value="RNA-binding domain, RBD"/>
    <property type="match status" value="1"/>
</dbReference>
<evidence type="ECO:0000256" key="5">
    <source>
        <dbReference type="ARBA" id="ARBA00023242"/>
    </source>
</evidence>
<evidence type="ECO:0000256" key="7">
    <source>
        <dbReference type="ARBA" id="ARBA00074919"/>
    </source>
</evidence>
<dbReference type="InterPro" id="IPR035979">
    <property type="entry name" value="RBD_domain_sf"/>
</dbReference>
<comment type="caution">
    <text evidence="11">The sequence shown here is derived from an EMBL/GenBank/DDBJ whole genome shotgun (WGS) entry which is preliminary data.</text>
</comment>
<dbReference type="InterPro" id="IPR012677">
    <property type="entry name" value="Nucleotide-bd_a/b_plait_sf"/>
</dbReference>
<organism evidence="11 12">
    <name type="scientific">Oopsacas minuta</name>
    <dbReference type="NCBI Taxonomy" id="111878"/>
    <lineage>
        <taxon>Eukaryota</taxon>
        <taxon>Metazoa</taxon>
        <taxon>Porifera</taxon>
        <taxon>Hexactinellida</taxon>
        <taxon>Hexasterophora</taxon>
        <taxon>Lyssacinosida</taxon>
        <taxon>Leucopsacidae</taxon>
        <taxon>Oopsacas</taxon>
    </lineage>
</organism>
<feature type="compositionally biased region" description="Basic and acidic residues" evidence="9">
    <location>
        <begin position="153"/>
        <end position="162"/>
    </location>
</feature>
<comment type="subunit">
    <text evidence="6">Binds SXL. Associates with the spliceosome. Interacts with SF3B1, SF1 and U2AF2.</text>
</comment>
<feature type="region of interest" description="Disordered" evidence="9">
    <location>
        <begin position="1"/>
        <end position="23"/>
    </location>
</feature>
<dbReference type="PIRSF" id="PIRSF031066">
    <property type="entry name" value="Splicing_factor_SPF45"/>
    <property type="match status" value="1"/>
</dbReference>
<comment type="subcellular location">
    <subcellularLocation>
        <location evidence="1 8">Nucleus</location>
    </subcellularLocation>
</comment>
<dbReference type="AlphaFoldDB" id="A0AAV7KN41"/>
<dbReference type="GO" id="GO:0045292">
    <property type="term" value="P:mRNA cis splicing, via spliceosome"/>
    <property type="evidence" value="ECO:0007669"/>
    <property type="project" value="UniProtKB-UniRule"/>
</dbReference>
<dbReference type="InterPro" id="IPR040052">
    <property type="entry name" value="RBM17"/>
</dbReference>
<dbReference type="Proteomes" id="UP001165289">
    <property type="component" value="Unassembled WGS sequence"/>
</dbReference>
<dbReference type="SMART" id="SM00361">
    <property type="entry name" value="RRM_1"/>
    <property type="match status" value="1"/>
</dbReference>
<keyword evidence="12" id="KW-1185">Reference proteome</keyword>
<feature type="compositionally biased region" description="Basic residues" evidence="9">
    <location>
        <begin position="143"/>
        <end position="152"/>
    </location>
</feature>
<evidence type="ECO:0000313" key="12">
    <source>
        <dbReference type="Proteomes" id="UP001165289"/>
    </source>
</evidence>
<evidence type="ECO:0000256" key="3">
    <source>
        <dbReference type="ARBA" id="ARBA00022884"/>
    </source>
</evidence>
<dbReference type="PROSITE" id="PS50174">
    <property type="entry name" value="G_PATCH"/>
    <property type="match status" value="1"/>
</dbReference>
<protein>
    <recommendedName>
        <fullName evidence="7 8">Splicing factor 45</fullName>
    </recommendedName>
    <alternativeName>
        <fullName evidence="8">RNA-binding motif protein 17</fullName>
    </alternativeName>
</protein>
<evidence type="ECO:0000256" key="2">
    <source>
        <dbReference type="ARBA" id="ARBA00022664"/>
    </source>
</evidence>
<dbReference type="GO" id="GO:0003723">
    <property type="term" value="F:RNA binding"/>
    <property type="evidence" value="ECO:0007669"/>
    <property type="project" value="UniProtKB-UniRule"/>
</dbReference>
<dbReference type="PANTHER" id="PTHR13288">
    <property type="entry name" value="SPLICING FACTOR 45 SPF45"/>
    <property type="match status" value="1"/>
</dbReference>
<reference evidence="11 12" key="1">
    <citation type="journal article" date="2023" name="BMC Biol.">
        <title>The compact genome of the sponge Oopsacas minuta (Hexactinellida) is lacking key metazoan core genes.</title>
        <authorList>
            <person name="Santini S."/>
            <person name="Schenkelaars Q."/>
            <person name="Jourda C."/>
            <person name="Duchesne M."/>
            <person name="Belahbib H."/>
            <person name="Rocher C."/>
            <person name="Selva M."/>
            <person name="Riesgo A."/>
            <person name="Vervoort M."/>
            <person name="Leys S.P."/>
            <person name="Kodjabachian L."/>
            <person name="Le Bivic A."/>
            <person name="Borchiellini C."/>
            <person name="Claverie J.M."/>
            <person name="Renard E."/>
        </authorList>
    </citation>
    <scope>NUCLEOTIDE SEQUENCE [LARGE SCALE GENOMIC DNA]</scope>
    <source>
        <strain evidence="11">SPO-2</strain>
    </source>
</reference>
<dbReference type="Pfam" id="PF01585">
    <property type="entry name" value="G-patch"/>
    <property type="match status" value="1"/>
</dbReference>
<evidence type="ECO:0000313" key="11">
    <source>
        <dbReference type="EMBL" id="KAI6661061.1"/>
    </source>
</evidence>
<dbReference type="SMART" id="SM00443">
    <property type="entry name" value="G_patch"/>
    <property type="match status" value="1"/>
</dbReference>
<sequence>MAVSSLYEGLEVETKRPSMSGGDSADIGWFHDDTSRMKFMTSQLQRTKILKDRLYSQQNAKSDQLYPDDIKPPRDVTVPPVNSPNRSPMITKIHPITDAYNPMRPNDYEDFARDRAIHREIERLERMKKEEDEFRRKQLEDKRKRKHRRRSHSSSDSEGEHRRGLKIKVGDGAAIPPPPNLSDKISVDRPESGSIDQISDGIGKIAQVPKGLSVAANIMSKYGWKEGMGLGRESQGISTALVVEKTSRRGGKILKNSLCAEAMAQQENSAQALEELKHPTKVLLLQNMVGRGQVDPELNEEVTEECRKYGEVVKTVIFEIPEGVPEQESVRIYIEFTRNESAIKAFVDLNGRYFAGRIVKGSFFDEERFAKSDLGPIPV</sequence>
<feature type="region of interest" description="Disordered" evidence="9">
    <location>
        <begin position="58"/>
        <end position="90"/>
    </location>
</feature>
<feature type="compositionally biased region" description="Basic and acidic residues" evidence="9">
    <location>
        <begin position="130"/>
        <end position="142"/>
    </location>
</feature>